<dbReference type="Pfam" id="PF02107">
    <property type="entry name" value="FlgH"/>
    <property type="match status" value="1"/>
</dbReference>
<dbReference type="GO" id="GO:0071973">
    <property type="term" value="P:bacterial-type flagellum-dependent cell motility"/>
    <property type="evidence" value="ECO:0007669"/>
    <property type="project" value="InterPro"/>
</dbReference>
<feature type="signal peptide" evidence="9">
    <location>
        <begin position="1"/>
        <end position="17"/>
    </location>
</feature>
<dbReference type="Proteomes" id="UP001165667">
    <property type="component" value="Unassembled WGS sequence"/>
</dbReference>
<evidence type="ECO:0000256" key="6">
    <source>
        <dbReference type="ARBA" id="ARBA00023237"/>
    </source>
</evidence>
<comment type="subcellular location">
    <subcellularLocation>
        <location evidence="7">Cell outer membrane</location>
        <topology evidence="7">Lipid-anchor</topology>
    </subcellularLocation>
    <subcellularLocation>
        <location evidence="7">Bacterial flagellum basal body</location>
    </subcellularLocation>
</comment>
<dbReference type="GO" id="GO:0009427">
    <property type="term" value="C:bacterial-type flagellum basal body, distal rod, L ring"/>
    <property type="evidence" value="ECO:0007669"/>
    <property type="project" value="InterPro"/>
</dbReference>
<evidence type="ECO:0000256" key="3">
    <source>
        <dbReference type="ARBA" id="ARBA00022729"/>
    </source>
</evidence>
<keyword evidence="7" id="KW-0449">Lipoprotein</keyword>
<keyword evidence="6 7" id="KW-0998">Cell outer membrane</keyword>
<evidence type="ECO:0000256" key="7">
    <source>
        <dbReference type="HAMAP-Rule" id="MF_00415"/>
    </source>
</evidence>
<dbReference type="AlphaFoldDB" id="A0AA41Z213"/>
<evidence type="ECO:0000313" key="10">
    <source>
        <dbReference type="EMBL" id="MCW6511385.1"/>
    </source>
</evidence>
<dbReference type="NCBIfam" id="NF001305">
    <property type="entry name" value="PRK00249.1-5"/>
    <property type="match status" value="1"/>
</dbReference>
<dbReference type="GO" id="GO:0009279">
    <property type="term" value="C:cell outer membrane"/>
    <property type="evidence" value="ECO:0007669"/>
    <property type="project" value="UniProtKB-SubCell"/>
</dbReference>
<dbReference type="GO" id="GO:0003774">
    <property type="term" value="F:cytoskeletal motor activity"/>
    <property type="evidence" value="ECO:0007669"/>
    <property type="project" value="InterPro"/>
</dbReference>
<dbReference type="PRINTS" id="PR01008">
    <property type="entry name" value="FLGLRINGFLGH"/>
</dbReference>
<keyword evidence="10" id="KW-0966">Cell projection</keyword>
<dbReference type="PANTHER" id="PTHR34933">
    <property type="entry name" value="FLAGELLAR L-RING PROTEIN"/>
    <property type="match status" value="1"/>
</dbReference>
<dbReference type="PANTHER" id="PTHR34933:SF1">
    <property type="entry name" value="FLAGELLAR L-RING PROTEIN"/>
    <property type="match status" value="1"/>
</dbReference>
<dbReference type="HAMAP" id="MF_00415">
    <property type="entry name" value="FlgH"/>
    <property type="match status" value="1"/>
</dbReference>
<name>A0AA41Z213_9HYPH</name>
<feature type="region of interest" description="Disordered" evidence="8">
    <location>
        <begin position="92"/>
        <end position="137"/>
    </location>
</feature>
<comment type="function">
    <text evidence="1 7">Assembles around the rod to form the L-ring and probably protects the motor/basal body from shearing forces during rotation.</text>
</comment>
<feature type="chain" id="PRO_5041405263" description="Flagellar L-ring protein" evidence="9">
    <location>
        <begin position="18"/>
        <end position="233"/>
    </location>
</feature>
<dbReference type="EMBL" id="JAMOIM010000025">
    <property type="protein sequence ID" value="MCW6511385.1"/>
    <property type="molecule type" value="Genomic_DNA"/>
</dbReference>
<dbReference type="RefSeq" id="WP_282587762.1">
    <property type="nucleotide sequence ID" value="NZ_JAMOIM010000025.1"/>
</dbReference>
<keyword evidence="4 7" id="KW-0472">Membrane</keyword>
<feature type="compositionally biased region" description="Polar residues" evidence="8">
    <location>
        <begin position="113"/>
        <end position="133"/>
    </location>
</feature>
<evidence type="ECO:0000256" key="2">
    <source>
        <dbReference type="ARBA" id="ARBA00006929"/>
    </source>
</evidence>
<evidence type="ECO:0000256" key="9">
    <source>
        <dbReference type="SAM" id="SignalP"/>
    </source>
</evidence>
<keyword evidence="3 7" id="KW-0732">Signal</keyword>
<accession>A0AA41Z213</accession>
<keyword evidence="10" id="KW-0282">Flagellum</keyword>
<dbReference type="InterPro" id="IPR000527">
    <property type="entry name" value="Flag_Lring"/>
</dbReference>
<evidence type="ECO:0000256" key="8">
    <source>
        <dbReference type="SAM" id="MobiDB-lite"/>
    </source>
</evidence>
<evidence type="ECO:0000256" key="4">
    <source>
        <dbReference type="ARBA" id="ARBA00023136"/>
    </source>
</evidence>
<evidence type="ECO:0000256" key="5">
    <source>
        <dbReference type="ARBA" id="ARBA00023143"/>
    </source>
</evidence>
<keyword evidence="10" id="KW-0969">Cilium</keyword>
<reference evidence="10" key="1">
    <citation type="submission" date="2022-05" db="EMBL/GenBank/DDBJ databases">
        <authorList>
            <person name="Pankratov T."/>
        </authorList>
    </citation>
    <scope>NUCLEOTIDE SEQUENCE</scope>
    <source>
        <strain evidence="10">BP6-180914</strain>
    </source>
</reference>
<keyword evidence="5 7" id="KW-0975">Bacterial flagellum</keyword>
<gene>
    <name evidence="7 10" type="primary">flgH</name>
    <name evidence="10" type="ORF">M8523_25715</name>
</gene>
<comment type="caution">
    <text evidence="10">The sequence shown here is derived from an EMBL/GenBank/DDBJ whole genome shotgun (WGS) entry which is preliminary data.</text>
</comment>
<evidence type="ECO:0000256" key="1">
    <source>
        <dbReference type="ARBA" id="ARBA00002591"/>
    </source>
</evidence>
<proteinExistence type="inferred from homology"/>
<sequence>MRIVLLCSCALALSGCAVPPQDIGREPKMSPVGSGLQATVDPQGAYSFPAPLRASPQSLWDDNRANFFRDPRASRVGDVLTVTIAIDDKATLDNTSNRSTSGTAGNGFDFTVGTGSSPPKTTGQLDTTSTSNYKGAGTVDRSEKINLSIAAVVSGVMPDGNLIVSGSQEVRVNYELRLLNIAGIVRPRDIAKDNTITYDKIAEARISYGGRGRSSEVQQPAWGQQIYDAIKPF</sequence>
<comment type="subunit">
    <text evidence="7">The basal body constitutes a major portion of the flagellar organelle and consists of four rings (L,P,S, and M) mounted on a central rod.</text>
</comment>
<protein>
    <recommendedName>
        <fullName evidence="7">Flagellar L-ring protein</fullName>
    </recommendedName>
    <alternativeName>
        <fullName evidence="7">Basal body L-ring protein</fullName>
    </alternativeName>
</protein>
<evidence type="ECO:0000313" key="11">
    <source>
        <dbReference type="Proteomes" id="UP001165667"/>
    </source>
</evidence>
<dbReference type="PROSITE" id="PS51257">
    <property type="entry name" value="PROKAR_LIPOPROTEIN"/>
    <property type="match status" value="1"/>
</dbReference>
<keyword evidence="11" id="KW-1185">Reference proteome</keyword>
<comment type="similarity">
    <text evidence="2 7">Belongs to the FlgH family.</text>
</comment>
<feature type="compositionally biased region" description="Polar residues" evidence="8">
    <location>
        <begin position="92"/>
        <end position="103"/>
    </location>
</feature>
<organism evidence="10 11">
    <name type="scientific">Lichenifustis flavocetrariae</name>
    <dbReference type="NCBI Taxonomy" id="2949735"/>
    <lineage>
        <taxon>Bacteria</taxon>
        <taxon>Pseudomonadati</taxon>
        <taxon>Pseudomonadota</taxon>
        <taxon>Alphaproteobacteria</taxon>
        <taxon>Hyphomicrobiales</taxon>
        <taxon>Lichenihabitantaceae</taxon>
        <taxon>Lichenifustis</taxon>
    </lineage>
</organism>